<keyword evidence="8" id="KW-0289">Folate biosynthesis</keyword>
<keyword evidence="7" id="KW-0460">Magnesium</keyword>
<evidence type="ECO:0000313" key="11">
    <source>
        <dbReference type="Proteomes" id="UP000007382"/>
    </source>
</evidence>
<gene>
    <name evidence="10" type="ordered locus">LFE_0641</name>
</gene>
<dbReference type="PATRIC" id="fig|1162668.3.peg.747"/>
<dbReference type="GO" id="GO:0046654">
    <property type="term" value="P:tetrahydrofolate biosynthetic process"/>
    <property type="evidence" value="ECO:0007669"/>
    <property type="project" value="TreeGrafter"/>
</dbReference>
<dbReference type="AlphaFoldDB" id="I0IM57"/>
<keyword evidence="6" id="KW-0479">Metal-binding</keyword>
<evidence type="ECO:0000259" key="9">
    <source>
        <dbReference type="PROSITE" id="PS50972"/>
    </source>
</evidence>
<dbReference type="Proteomes" id="UP000007382">
    <property type="component" value="Chromosome"/>
</dbReference>
<comment type="catalytic activity">
    <reaction evidence="1">
        <text>(7,8-dihydropterin-6-yl)methyl diphosphate + 4-aminobenzoate = 7,8-dihydropteroate + diphosphate</text>
        <dbReference type="Rhea" id="RHEA:19949"/>
        <dbReference type="ChEBI" id="CHEBI:17836"/>
        <dbReference type="ChEBI" id="CHEBI:17839"/>
        <dbReference type="ChEBI" id="CHEBI:33019"/>
        <dbReference type="ChEBI" id="CHEBI:72950"/>
        <dbReference type="EC" id="2.5.1.15"/>
    </reaction>
</comment>
<evidence type="ECO:0000313" key="10">
    <source>
        <dbReference type="EMBL" id="BAM06356.1"/>
    </source>
</evidence>
<dbReference type="PANTHER" id="PTHR20941">
    <property type="entry name" value="FOLATE SYNTHESIS PROTEINS"/>
    <property type="match status" value="1"/>
</dbReference>
<dbReference type="GO" id="GO:0046656">
    <property type="term" value="P:folic acid biosynthetic process"/>
    <property type="evidence" value="ECO:0007669"/>
    <property type="project" value="UniProtKB-KW"/>
</dbReference>
<proteinExistence type="predicted"/>
<evidence type="ECO:0000256" key="4">
    <source>
        <dbReference type="ARBA" id="ARBA00012458"/>
    </source>
</evidence>
<evidence type="ECO:0000256" key="2">
    <source>
        <dbReference type="ARBA" id="ARBA00001946"/>
    </source>
</evidence>
<dbReference type="PANTHER" id="PTHR20941:SF1">
    <property type="entry name" value="FOLIC ACID SYNTHESIS PROTEIN FOL1"/>
    <property type="match status" value="1"/>
</dbReference>
<sequence length="258" mass="28663">MTPDSFSPSSRVLTAEDAFEKAQRFLDSGMDILDIGAESTRPGFTPMSTEMELDRLLPILDRVARLPIPISIDTRNPVVMEKAMIYSPLIINDTGGLEDPGFIHLMKKHDTLLGVVMHGAGSAVTKRKKEHGISIESSVSDYLHSRLKEISEAGIDPERLLFDPGIGFGKDTTENIRLIKNIQELIPGFPVLLGVSRKRFLGEITREQTPENRDPQTLAVMAYVFEKVSIFRVHDVKGTIAFRKTLQTIREGTIHAGP</sequence>
<dbReference type="eggNOG" id="COG0294">
    <property type="taxonomic scope" value="Bacteria"/>
</dbReference>
<dbReference type="STRING" id="1162668.LFE_0641"/>
<dbReference type="SUPFAM" id="SSF51717">
    <property type="entry name" value="Dihydropteroate synthetase-like"/>
    <property type="match status" value="1"/>
</dbReference>
<keyword evidence="11" id="KW-1185">Reference proteome</keyword>
<organism evidence="10 11">
    <name type="scientific">Leptospirillum ferrooxidans (strain C2-3)</name>
    <dbReference type="NCBI Taxonomy" id="1162668"/>
    <lineage>
        <taxon>Bacteria</taxon>
        <taxon>Pseudomonadati</taxon>
        <taxon>Nitrospirota</taxon>
        <taxon>Nitrospiria</taxon>
        <taxon>Nitrospirales</taxon>
        <taxon>Nitrospiraceae</taxon>
        <taxon>Leptospirillum</taxon>
    </lineage>
</organism>
<evidence type="ECO:0000256" key="3">
    <source>
        <dbReference type="ARBA" id="ARBA00004763"/>
    </source>
</evidence>
<dbReference type="InterPro" id="IPR006390">
    <property type="entry name" value="DHP_synth_dom"/>
</dbReference>
<dbReference type="Pfam" id="PF00809">
    <property type="entry name" value="Pterin_bind"/>
    <property type="match status" value="1"/>
</dbReference>
<dbReference type="InterPro" id="IPR045031">
    <property type="entry name" value="DHP_synth-like"/>
</dbReference>
<dbReference type="GO" id="GO:0004156">
    <property type="term" value="F:dihydropteroate synthase activity"/>
    <property type="evidence" value="ECO:0007669"/>
    <property type="project" value="UniProtKB-EC"/>
</dbReference>
<evidence type="ECO:0000256" key="1">
    <source>
        <dbReference type="ARBA" id="ARBA00000012"/>
    </source>
</evidence>
<dbReference type="Gene3D" id="3.20.20.20">
    <property type="entry name" value="Dihydropteroate synthase-like"/>
    <property type="match status" value="1"/>
</dbReference>
<dbReference type="GO" id="GO:0046872">
    <property type="term" value="F:metal ion binding"/>
    <property type="evidence" value="ECO:0007669"/>
    <property type="project" value="UniProtKB-KW"/>
</dbReference>
<dbReference type="NCBIfam" id="TIGR01496">
    <property type="entry name" value="DHPS"/>
    <property type="match status" value="1"/>
</dbReference>
<reference evidence="10 11" key="1">
    <citation type="journal article" date="2012" name="J. Bacteriol.">
        <title>Complete Genome Sequence of Leptospirillum ferrooxidans Strain C2-3, Isolated from a Fresh Volcanic Ash Deposit on the Island of Miyake, Japan.</title>
        <authorList>
            <person name="Fujimura R."/>
            <person name="Sato Y."/>
            <person name="Nishizawa T."/>
            <person name="Oshima K."/>
            <person name="Kim S.-W."/>
            <person name="Hattori M."/>
            <person name="Kamijo T."/>
            <person name="Ohta H."/>
        </authorList>
    </citation>
    <scope>NUCLEOTIDE SEQUENCE [LARGE SCALE GENOMIC DNA]</scope>
    <source>
        <strain evidence="10 11">C2-3</strain>
    </source>
</reference>
<dbReference type="HOGENOM" id="CLU_008023_0_3_0"/>
<feature type="domain" description="Pterin-binding" evidence="9">
    <location>
        <begin position="1"/>
        <end position="247"/>
    </location>
</feature>
<dbReference type="EMBL" id="AP012342">
    <property type="protein sequence ID" value="BAM06356.1"/>
    <property type="molecule type" value="Genomic_DNA"/>
</dbReference>
<dbReference type="InterPro" id="IPR000489">
    <property type="entry name" value="Pterin-binding_dom"/>
</dbReference>
<accession>I0IM57</accession>
<dbReference type="GO" id="GO:0005829">
    <property type="term" value="C:cytosol"/>
    <property type="evidence" value="ECO:0007669"/>
    <property type="project" value="TreeGrafter"/>
</dbReference>
<reference evidence="11" key="2">
    <citation type="submission" date="2012-03" db="EMBL/GenBank/DDBJ databases">
        <title>The complete genome sequence of the pioneer microbe on fresh volcanic deposit, Leptospirillum ferrooxidans strain C2-3.</title>
        <authorList>
            <person name="Fujimura R."/>
            <person name="Sato Y."/>
            <person name="Nishizawa T."/>
            <person name="Nanba K."/>
            <person name="Oshima K."/>
            <person name="Hattori M."/>
            <person name="Kamijo T."/>
            <person name="Ohta H."/>
        </authorList>
    </citation>
    <scope>NUCLEOTIDE SEQUENCE [LARGE SCALE GENOMIC DNA]</scope>
    <source>
        <strain evidence="11">C2-3</strain>
    </source>
</reference>
<evidence type="ECO:0000256" key="8">
    <source>
        <dbReference type="ARBA" id="ARBA00022909"/>
    </source>
</evidence>
<dbReference type="PROSITE" id="PS50972">
    <property type="entry name" value="PTERIN_BINDING"/>
    <property type="match status" value="1"/>
</dbReference>
<evidence type="ECO:0000256" key="6">
    <source>
        <dbReference type="ARBA" id="ARBA00022723"/>
    </source>
</evidence>
<dbReference type="EC" id="2.5.1.15" evidence="4"/>
<dbReference type="KEGG" id="lfc:LFE_0641"/>
<protein>
    <recommendedName>
        <fullName evidence="4">dihydropteroate synthase</fullName>
        <ecNumber evidence="4">2.5.1.15</ecNumber>
    </recommendedName>
</protein>
<keyword evidence="5" id="KW-0808">Transferase</keyword>
<name>I0IM57_LEPFC</name>
<comment type="cofactor">
    <cofactor evidence="2">
        <name>Mg(2+)</name>
        <dbReference type="ChEBI" id="CHEBI:18420"/>
    </cofactor>
</comment>
<evidence type="ECO:0000256" key="7">
    <source>
        <dbReference type="ARBA" id="ARBA00022842"/>
    </source>
</evidence>
<comment type="pathway">
    <text evidence="3">Cofactor biosynthesis; tetrahydrofolate biosynthesis; 7,8-dihydrofolate from 2-amino-4-hydroxy-6-hydroxymethyl-7,8-dihydropteridine diphosphate and 4-aminobenzoate: step 1/2.</text>
</comment>
<dbReference type="InterPro" id="IPR011005">
    <property type="entry name" value="Dihydropteroate_synth-like_sf"/>
</dbReference>
<evidence type="ECO:0000256" key="5">
    <source>
        <dbReference type="ARBA" id="ARBA00022679"/>
    </source>
</evidence>